<keyword evidence="3" id="KW-1185">Reference proteome</keyword>
<evidence type="ECO:0000313" key="2">
    <source>
        <dbReference type="EMBL" id="OGM44519.1"/>
    </source>
</evidence>
<dbReference type="GeneID" id="34450145"/>
<dbReference type="Pfam" id="PF20150">
    <property type="entry name" value="2EXR"/>
    <property type="match status" value="1"/>
</dbReference>
<reference evidence="2 3" key="1">
    <citation type="journal article" date="2016" name="Genome Biol. Evol.">
        <title>Draft genome sequence of an aflatoxigenic Aspergillus species, A. bombycis.</title>
        <authorList>
            <person name="Moore G.G."/>
            <person name="Mack B.M."/>
            <person name="Beltz S.B."/>
            <person name="Gilbert M.K."/>
        </authorList>
    </citation>
    <scope>NUCLEOTIDE SEQUENCE [LARGE SCALE GENOMIC DNA]</scope>
    <source>
        <strain evidence="3">NRRL 26010</strain>
    </source>
</reference>
<dbReference type="EMBL" id="LYCR01000054">
    <property type="protein sequence ID" value="OGM44519.1"/>
    <property type="molecule type" value="Genomic_DNA"/>
</dbReference>
<accession>A0A1F7ZZ56</accession>
<comment type="caution">
    <text evidence="2">The sequence shown here is derived from an EMBL/GenBank/DDBJ whole genome shotgun (WGS) entry which is preliminary data.</text>
</comment>
<evidence type="ECO:0000259" key="1">
    <source>
        <dbReference type="Pfam" id="PF20150"/>
    </source>
</evidence>
<name>A0A1F7ZZ56_9EURO</name>
<gene>
    <name evidence="2" type="ORF">ABOM_006755</name>
</gene>
<proteinExistence type="predicted"/>
<evidence type="ECO:0000313" key="3">
    <source>
        <dbReference type="Proteomes" id="UP000179179"/>
    </source>
</evidence>
<feature type="domain" description="2EXR" evidence="1">
    <location>
        <begin position="17"/>
        <end position="108"/>
    </location>
</feature>
<dbReference type="PANTHER" id="PTHR35910">
    <property type="entry name" value="2EXR DOMAIN-CONTAINING PROTEIN"/>
    <property type="match status" value="1"/>
</dbReference>
<dbReference type="RefSeq" id="XP_022388236.1">
    <property type="nucleotide sequence ID" value="XM_022533884.1"/>
</dbReference>
<dbReference type="InterPro" id="IPR045518">
    <property type="entry name" value="2EXR"/>
</dbReference>
<protein>
    <recommendedName>
        <fullName evidence="1">2EXR domain-containing protein</fullName>
    </recommendedName>
</protein>
<dbReference type="OrthoDB" id="3473305at2759"/>
<dbReference type="AlphaFoldDB" id="A0A1F7ZZ56"/>
<dbReference type="PANTHER" id="PTHR35910:SF1">
    <property type="entry name" value="2EXR DOMAIN-CONTAINING PROTEIN"/>
    <property type="match status" value="1"/>
</dbReference>
<sequence length="226" mass="25517">MGGPTDPQHHGLMATIFHLFPLLPPEIRHYIWHLSLTQERVIHISCDRGILRTSRRYARCFRADCANPPQLQVNTEARHVALRVYAPYFRTEHKPHGCIYLAPEQDVVHLHEAVLAYLSTAERAALQRLMIDVQDYASFGSYWMDSVCRMKQLQEIVLVVLPLTSSPYGSDQLPMGDGEIVAMLKAAFVEGARTSPDWTMPRVKVVSHEGIAMGDVVVTVDDLKTD</sequence>
<dbReference type="Proteomes" id="UP000179179">
    <property type="component" value="Unassembled WGS sequence"/>
</dbReference>
<organism evidence="2 3">
    <name type="scientific">Aspergillus bombycis</name>
    <dbReference type="NCBI Taxonomy" id="109264"/>
    <lineage>
        <taxon>Eukaryota</taxon>
        <taxon>Fungi</taxon>
        <taxon>Dikarya</taxon>
        <taxon>Ascomycota</taxon>
        <taxon>Pezizomycotina</taxon>
        <taxon>Eurotiomycetes</taxon>
        <taxon>Eurotiomycetidae</taxon>
        <taxon>Eurotiales</taxon>
        <taxon>Aspergillaceae</taxon>
        <taxon>Aspergillus</taxon>
    </lineage>
</organism>